<sequence length="263" mass="26627">MVWVAGHFGEWLQGRAGPDGAVALVTLACPVRGVAVAWCDDLTMTLSDPAGLIGADRAARFLTTLGLPARGTVTVTPDLPPGSGAGMSTAALVALARAAGAAEDRIAAACLAVEGAVDPLMLDAPDAVLWASRRAVALTALPPPPRAEIIGGLWGAAERTDPADDAFAAVDDLIATWSRGPDLPGAARIASLSAARSTALRGPVGDPTATLAVRLGALGWARAHTGPARALIYAPEQVPEGVEAALRETGYTHVLRFATGGRA</sequence>
<evidence type="ECO:0000313" key="2">
    <source>
        <dbReference type="Proteomes" id="UP000199585"/>
    </source>
</evidence>
<dbReference type="GO" id="GO:0016301">
    <property type="term" value="F:kinase activity"/>
    <property type="evidence" value="ECO:0007669"/>
    <property type="project" value="UniProtKB-KW"/>
</dbReference>
<dbReference type="RefSeq" id="WP_089900539.1">
    <property type="nucleotide sequence ID" value="NZ_FOCI01000006.1"/>
</dbReference>
<keyword evidence="2" id="KW-1185">Reference proteome</keyword>
<keyword evidence="1" id="KW-0418">Kinase</keyword>
<dbReference type="STRING" id="245187.SAMN04488003_106111"/>
<keyword evidence="1" id="KW-0808">Transferase</keyword>
<gene>
    <name evidence="1" type="ORF">SAMN04488003_106111</name>
</gene>
<proteinExistence type="predicted"/>
<organism evidence="1 2">
    <name type="scientific">Loktanella fryxellensis</name>
    <dbReference type="NCBI Taxonomy" id="245187"/>
    <lineage>
        <taxon>Bacteria</taxon>
        <taxon>Pseudomonadati</taxon>
        <taxon>Pseudomonadota</taxon>
        <taxon>Alphaproteobacteria</taxon>
        <taxon>Rhodobacterales</taxon>
        <taxon>Roseobacteraceae</taxon>
        <taxon>Loktanella</taxon>
    </lineage>
</organism>
<dbReference type="OrthoDB" id="7687262at2"/>
<dbReference type="EMBL" id="FOCI01000006">
    <property type="protein sequence ID" value="SEM91521.1"/>
    <property type="molecule type" value="Genomic_DNA"/>
</dbReference>
<dbReference type="AlphaFoldDB" id="A0A1H8C8H8"/>
<dbReference type="Proteomes" id="UP000199585">
    <property type="component" value="Unassembled WGS sequence"/>
</dbReference>
<evidence type="ECO:0000313" key="1">
    <source>
        <dbReference type="EMBL" id="SEM91521.1"/>
    </source>
</evidence>
<protein>
    <submittedName>
        <fullName evidence="1">Threonine kinase</fullName>
    </submittedName>
</protein>
<accession>A0A1H8C8H8</accession>
<reference evidence="1 2" key="1">
    <citation type="submission" date="2016-10" db="EMBL/GenBank/DDBJ databases">
        <authorList>
            <person name="de Groot N.N."/>
        </authorList>
    </citation>
    <scope>NUCLEOTIDE SEQUENCE [LARGE SCALE GENOMIC DNA]</scope>
    <source>
        <strain evidence="1 2">DSM 16213</strain>
    </source>
</reference>
<name>A0A1H8C8H8_9RHOB</name>